<reference evidence="2 3" key="1">
    <citation type="submission" date="2022-06" db="EMBL/GenBank/DDBJ databases">
        <title>Paraconexibacter antarcticus.</title>
        <authorList>
            <person name="Kim C.S."/>
        </authorList>
    </citation>
    <scope>NUCLEOTIDE SEQUENCE [LARGE SCALE GENOMIC DNA]</scope>
    <source>
        <strain evidence="2 3">02-257</strain>
    </source>
</reference>
<evidence type="ECO:0000259" key="1">
    <source>
        <dbReference type="Pfam" id="PF02470"/>
    </source>
</evidence>
<dbReference type="Pfam" id="PF02470">
    <property type="entry name" value="MlaD"/>
    <property type="match status" value="1"/>
</dbReference>
<organism evidence="2 3">
    <name type="scientific">Paraconexibacter antarcticus</name>
    <dbReference type="NCBI Taxonomy" id="2949664"/>
    <lineage>
        <taxon>Bacteria</taxon>
        <taxon>Bacillati</taxon>
        <taxon>Actinomycetota</taxon>
        <taxon>Thermoleophilia</taxon>
        <taxon>Solirubrobacterales</taxon>
        <taxon>Paraconexibacteraceae</taxon>
        <taxon>Paraconexibacter</taxon>
    </lineage>
</organism>
<gene>
    <name evidence="2" type="ORF">NBH00_18055</name>
</gene>
<accession>A0ABY5DPV7</accession>
<sequence>MTLLVITIAVYLGFTKGHLPFVEQHYEVDATFASAASQLQAGSPVRIAGVNVGKVVRMHRGPGGTAIATLRIEDRGLPLHTDATMKIRPRLFLEGNFFVDVRAGTPQAPVLKDGGTIPLAQTAVPVQFDQLLDTLPGATRADLQRTVKGLAAALGDGGAQAINKGFPAQEGAFKGTAIVAQAARGEQPGDLSRFIDATGRVTAAVAARERDLRELIPAFARTTATLADRRADLAATLTALDSTLGTARPALRAIDDTLPALRTFAGALRPGLRAAPAAIADLRPFIRQAGALVQPDALPALAESLRPALNNIAQLQPGTTTLLRSATPVAACVARNVVPTLNAKLEDGKLSSGQPAYRELFHLFVGLSNAAESFDGNGHTIRYGAGLGEDSIATALPSSLGSLVSLGANPVVGARPRYTPNTEPPFNPTAGCTDQTLPDLAARNTPAPAARTKRMSAASSRQLIGAAVNRVRQGGAVTRARRALRAYQQRGGGR</sequence>
<dbReference type="InterPro" id="IPR003399">
    <property type="entry name" value="Mce/MlaD"/>
</dbReference>
<feature type="domain" description="Mce/MlaD" evidence="1">
    <location>
        <begin position="25"/>
        <end position="103"/>
    </location>
</feature>
<dbReference type="Proteomes" id="UP001056035">
    <property type="component" value="Chromosome"/>
</dbReference>
<dbReference type="RefSeq" id="WP_254569984.1">
    <property type="nucleotide sequence ID" value="NZ_CP098502.1"/>
</dbReference>
<dbReference type="EMBL" id="CP098502">
    <property type="protein sequence ID" value="UTI63253.1"/>
    <property type="molecule type" value="Genomic_DNA"/>
</dbReference>
<evidence type="ECO:0000313" key="2">
    <source>
        <dbReference type="EMBL" id="UTI63253.1"/>
    </source>
</evidence>
<protein>
    <submittedName>
        <fullName evidence="2">MlaD family protein</fullName>
    </submittedName>
</protein>
<dbReference type="InterPro" id="IPR052336">
    <property type="entry name" value="MlaD_Phospholipid_Transporter"/>
</dbReference>
<dbReference type="PANTHER" id="PTHR33371:SF4">
    <property type="entry name" value="INTERMEMBRANE PHOSPHOLIPID TRANSPORT SYSTEM BINDING PROTEIN MLAD"/>
    <property type="match status" value="1"/>
</dbReference>
<dbReference type="PANTHER" id="PTHR33371">
    <property type="entry name" value="INTERMEMBRANE PHOSPHOLIPID TRANSPORT SYSTEM BINDING PROTEIN MLAD-RELATED"/>
    <property type="match status" value="1"/>
</dbReference>
<name>A0ABY5DPV7_9ACTN</name>
<proteinExistence type="predicted"/>
<evidence type="ECO:0000313" key="3">
    <source>
        <dbReference type="Proteomes" id="UP001056035"/>
    </source>
</evidence>
<keyword evidence="3" id="KW-1185">Reference proteome</keyword>